<keyword evidence="1" id="KW-1133">Transmembrane helix</keyword>
<evidence type="ECO:0000313" key="2">
    <source>
        <dbReference type="EMBL" id="MCR8634478.1"/>
    </source>
</evidence>
<organism evidence="2 3">
    <name type="scientific">Paenibacillus radicis</name>
    <name type="common">ex Xue et al. 2023</name>
    <dbReference type="NCBI Taxonomy" id="2972489"/>
    <lineage>
        <taxon>Bacteria</taxon>
        <taxon>Bacillati</taxon>
        <taxon>Bacillota</taxon>
        <taxon>Bacilli</taxon>
        <taxon>Bacillales</taxon>
        <taxon>Paenibacillaceae</taxon>
        <taxon>Paenibacillus</taxon>
    </lineage>
</organism>
<evidence type="ECO:0008006" key="4">
    <source>
        <dbReference type="Google" id="ProtNLM"/>
    </source>
</evidence>
<gene>
    <name evidence="2" type="ORF">NV381_25110</name>
</gene>
<comment type="caution">
    <text evidence="2">The sequence shown here is derived from an EMBL/GenBank/DDBJ whole genome shotgun (WGS) entry which is preliminary data.</text>
</comment>
<reference evidence="2 3" key="1">
    <citation type="submission" date="2022-08" db="EMBL/GenBank/DDBJ databases">
        <title>Paenibacillus endoradicis sp. nov., Paenibacillus radicibacter sp. nov and Paenibacillus pararadicis sp. nov., three cold-adapted plant growth-promoting bacteria isolated from root of Larix gmelinii in Great Khingan.</title>
        <authorList>
            <person name="Xue H."/>
        </authorList>
    </citation>
    <scope>NUCLEOTIDE SEQUENCE [LARGE SCALE GENOMIC DNA]</scope>
    <source>
        <strain evidence="2 3">N5-1-1-5</strain>
    </source>
</reference>
<accession>A0ABT1YMS2</accession>
<dbReference type="EMBL" id="JANQBD010000020">
    <property type="protein sequence ID" value="MCR8634478.1"/>
    <property type="molecule type" value="Genomic_DNA"/>
</dbReference>
<protein>
    <recommendedName>
        <fullName evidence="4">DUF4878 domain-containing protein</fullName>
    </recommendedName>
</protein>
<keyword evidence="3" id="KW-1185">Reference proteome</keyword>
<dbReference type="RefSeq" id="WP_258216039.1">
    <property type="nucleotide sequence ID" value="NZ_JANQBD010000020.1"/>
</dbReference>
<keyword evidence="1" id="KW-0812">Transmembrane</keyword>
<name>A0ABT1YMS2_9BACL</name>
<dbReference type="Proteomes" id="UP001300012">
    <property type="component" value="Unassembled WGS sequence"/>
</dbReference>
<evidence type="ECO:0000313" key="3">
    <source>
        <dbReference type="Proteomes" id="UP001300012"/>
    </source>
</evidence>
<sequence>MILKKLIRSKIVLILAISVIITLTAVLTMNSVTKQAASYNYTASQVVDLFFKSAIAGDFNQMASVSIDPCIESNRERIQMFRDSYLPTDPITAYTIINTTTINSETEEYTIRISTKSGTIPGDLPYRIIRINNEWKLLYERFSINGILNSPDYGKVSRMTGCEARTRVMDTIIQRIKSFF</sequence>
<feature type="transmembrane region" description="Helical" evidence="1">
    <location>
        <begin position="12"/>
        <end position="32"/>
    </location>
</feature>
<evidence type="ECO:0000256" key="1">
    <source>
        <dbReference type="SAM" id="Phobius"/>
    </source>
</evidence>
<keyword evidence="1" id="KW-0472">Membrane</keyword>
<proteinExistence type="predicted"/>